<accession>A0A5J4QLW4</accession>
<reference evidence="2" key="1">
    <citation type="submission" date="2019-03" db="EMBL/GenBank/DDBJ databases">
        <title>Single cell metagenomics reveals metabolic interactions within the superorganism composed of flagellate Streblomastix strix and complex community of Bacteroidetes bacteria on its surface.</title>
        <authorList>
            <person name="Treitli S.C."/>
            <person name="Kolisko M."/>
            <person name="Husnik F."/>
            <person name="Keeling P."/>
            <person name="Hampl V."/>
        </authorList>
    </citation>
    <scope>NUCLEOTIDE SEQUENCE</scope>
    <source>
        <strain evidence="2">STM</strain>
    </source>
</reference>
<feature type="domain" description="GmrSD restriction endonucleases N-terminal" evidence="1">
    <location>
        <begin position="34"/>
        <end position="178"/>
    </location>
</feature>
<comment type="caution">
    <text evidence="2">The sequence shown here is derived from an EMBL/GenBank/DDBJ whole genome shotgun (WGS) entry which is preliminary data.</text>
</comment>
<evidence type="ECO:0000313" key="2">
    <source>
        <dbReference type="EMBL" id="KAA6321583.1"/>
    </source>
</evidence>
<dbReference type="EMBL" id="SNRY01003270">
    <property type="protein sequence ID" value="KAA6321583.1"/>
    <property type="molecule type" value="Genomic_DNA"/>
</dbReference>
<sequence length="229" mass="27071">MDIKEIFEDKIKIEAKVMSIDSLFYNPDRVKNTDFKPSYQRNYVWDDEKAPYFIESILLGTEIPPLVYFRNSDKIEVIDGRQRYQTILKYKNNELKLKKSGLQKLGNTGIANKYYKDIKAHLQDLFRETKLRIIEFSFHSRKGINEDTEELVKKEIFKRYNSGITPLKPTEIDNAVYFEDDLNSFLKKKLQEDEVIYRDVSSVFHFERNDIEVVLKKNTSIACAARNTN</sequence>
<organism evidence="2">
    <name type="scientific">termite gut metagenome</name>
    <dbReference type="NCBI Taxonomy" id="433724"/>
    <lineage>
        <taxon>unclassified sequences</taxon>
        <taxon>metagenomes</taxon>
        <taxon>organismal metagenomes</taxon>
    </lineage>
</organism>
<evidence type="ECO:0000259" key="1">
    <source>
        <dbReference type="Pfam" id="PF03235"/>
    </source>
</evidence>
<dbReference type="InterPro" id="IPR004919">
    <property type="entry name" value="GmrSD_N"/>
</dbReference>
<proteinExistence type="predicted"/>
<dbReference type="AlphaFoldDB" id="A0A5J4QLW4"/>
<dbReference type="PANTHER" id="PTHR39639:SF1">
    <property type="entry name" value="DUF262 DOMAIN-CONTAINING PROTEIN"/>
    <property type="match status" value="1"/>
</dbReference>
<gene>
    <name evidence="2" type="ORF">EZS27_028782</name>
</gene>
<dbReference type="PANTHER" id="PTHR39639">
    <property type="entry name" value="CHROMOSOME 16, WHOLE GENOME SHOTGUN SEQUENCE"/>
    <property type="match status" value="1"/>
</dbReference>
<name>A0A5J4QLW4_9ZZZZ</name>
<protein>
    <recommendedName>
        <fullName evidence="1">GmrSD restriction endonucleases N-terminal domain-containing protein</fullName>
    </recommendedName>
</protein>
<dbReference type="Pfam" id="PF03235">
    <property type="entry name" value="GmrSD_N"/>
    <property type="match status" value="1"/>
</dbReference>